<dbReference type="PROSITE" id="PS50057">
    <property type="entry name" value="FERM_3"/>
    <property type="match status" value="1"/>
</dbReference>
<dbReference type="InterPro" id="IPR041789">
    <property type="entry name" value="ERM_FERM_C"/>
</dbReference>
<dbReference type="FunFam" id="1.20.80.10:FF:000002">
    <property type="entry name" value="radixin isoform X1"/>
    <property type="match status" value="1"/>
</dbReference>
<dbReference type="PROSITE" id="PS00660">
    <property type="entry name" value="FERM_1"/>
    <property type="match status" value="1"/>
</dbReference>
<dbReference type="InterPro" id="IPR014352">
    <property type="entry name" value="FERM/acyl-CoA-bd_prot_sf"/>
</dbReference>
<evidence type="ECO:0000259" key="6">
    <source>
        <dbReference type="PROSITE" id="PS50057"/>
    </source>
</evidence>
<evidence type="ECO:0000256" key="4">
    <source>
        <dbReference type="SAM" id="Coils"/>
    </source>
</evidence>
<dbReference type="InterPro" id="IPR011174">
    <property type="entry name" value="ERM"/>
</dbReference>
<dbReference type="PROSITE" id="PS00661">
    <property type="entry name" value="FERM_2"/>
    <property type="match status" value="1"/>
</dbReference>
<dbReference type="Gene3D" id="1.20.5.450">
    <property type="match status" value="1"/>
</dbReference>
<dbReference type="InterPro" id="IPR000798">
    <property type="entry name" value="Ez/rad/moesin-like"/>
</dbReference>
<dbReference type="SUPFAM" id="SSF50729">
    <property type="entry name" value="PH domain-like"/>
    <property type="match status" value="1"/>
</dbReference>
<feature type="compositionally biased region" description="Polar residues" evidence="5">
    <location>
        <begin position="894"/>
        <end position="905"/>
    </location>
</feature>
<evidence type="ECO:0000256" key="3">
    <source>
        <dbReference type="ARBA" id="ARBA00023136"/>
    </source>
</evidence>
<dbReference type="PRINTS" id="PR00935">
    <property type="entry name" value="BAND41"/>
</dbReference>
<feature type="compositionally biased region" description="Basic and acidic residues" evidence="5">
    <location>
        <begin position="951"/>
        <end position="960"/>
    </location>
</feature>
<evidence type="ECO:0000256" key="5">
    <source>
        <dbReference type="SAM" id="MobiDB-lite"/>
    </source>
</evidence>
<dbReference type="Gene3D" id="6.10.360.10">
    <property type="match status" value="1"/>
</dbReference>
<dbReference type="InterPro" id="IPR046810">
    <property type="entry name" value="ERM_helical"/>
</dbReference>
<dbReference type="Gene3D" id="1.20.80.10">
    <property type="match status" value="1"/>
</dbReference>
<reference evidence="7" key="1">
    <citation type="submission" date="2023-04" db="EMBL/GenBank/DDBJ databases">
        <title>Chromosome-level genome of Chaenocephalus aceratus.</title>
        <authorList>
            <person name="Park H."/>
        </authorList>
    </citation>
    <scope>NUCLEOTIDE SEQUENCE</scope>
    <source>
        <strain evidence="7">DE</strain>
        <tissue evidence="7">Muscle</tissue>
    </source>
</reference>
<organism evidence="7 8">
    <name type="scientific">Dissostichus eleginoides</name>
    <name type="common">Patagonian toothfish</name>
    <name type="synonym">Dissostichus amissus</name>
    <dbReference type="NCBI Taxonomy" id="100907"/>
    <lineage>
        <taxon>Eukaryota</taxon>
        <taxon>Metazoa</taxon>
        <taxon>Chordata</taxon>
        <taxon>Craniata</taxon>
        <taxon>Vertebrata</taxon>
        <taxon>Euteleostomi</taxon>
        <taxon>Actinopterygii</taxon>
        <taxon>Neopterygii</taxon>
        <taxon>Teleostei</taxon>
        <taxon>Neoteleostei</taxon>
        <taxon>Acanthomorphata</taxon>
        <taxon>Eupercaria</taxon>
        <taxon>Perciformes</taxon>
        <taxon>Notothenioidei</taxon>
        <taxon>Nototheniidae</taxon>
        <taxon>Dissostichus</taxon>
    </lineage>
</organism>
<dbReference type="SUPFAM" id="SSF48678">
    <property type="entry name" value="Moesin tail domain"/>
    <property type="match status" value="1"/>
</dbReference>
<dbReference type="SMART" id="SM00295">
    <property type="entry name" value="B41"/>
    <property type="match status" value="1"/>
</dbReference>
<dbReference type="InterPro" id="IPR008954">
    <property type="entry name" value="Moesin_tail_sf"/>
</dbReference>
<dbReference type="InterPro" id="IPR009290">
    <property type="entry name" value="Radial_spoke_3"/>
</dbReference>
<evidence type="ECO:0000256" key="2">
    <source>
        <dbReference type="ARBA" id="ARBA00022475"/>
    </source>
</evidence>
<dbReference type="CDD" id="cd13194">
    <property type="entry name" value="FERM_C_ERM"/>
    <property type="match status" value="1"/>
</dbReference>
<dbReference type="InterPro" id="IPR011259">
    <property type="entry name" value="ERM_C_dom"/>
</dbReference>
<dbReference type="AlphaFoldDB" id="A0AAD9BUV5"/>
<dbReference type="InterPro" id="IPR019749">
    <property type="entry name" value="Band_41_domain"/>
</dbReference>
<gene>
    <name evidence="7" type="ORF">KUDE01_013782</name>
</gene>
<dbReference type="FunFam" id="2.30.29.30:FF:000003">
    <property type="entry name" value="Radixin isoform 1"/>
    <property type="match status" value="1"/>
</dbReference>
<dbReference type="InterPro" id="IPR011993">
    <property type="entry name" value="PH-like_dom_sf"/>
</dbReference>
<dbReference type="InterPro" id="IPR019747">
    <property type="entry name" value="FERM_CS"/>
</dbReference>
<keyword evidence="8" id="KW-1185">Reference proteome</keyword>
<dbReference type="Pfam" id="PF00769">
    <property type="entry name" value="ERM_C"/>
    <property type="match status" value="1"/>
</dbReference>
<keyword evidence="4" id="KW-0175">Coiled coil</keyword>
<dbReference type="InterPro" id="IPR018980">
    <property type="entry name" value="FERM_PH-like_C"/>
</dbReference>
<feature type="region of interest" description="Disordered" evidence="5">
    <location>
        <begin position="935"/>
        <end position="960"/>
    </location>
</feature>
<dbReference type="InterPro" id="IPR018979">
    <property type="entry name" value="FERM_N"/>
</dbReference>
<dbReference type="Pfam" id="PF06098">
    <property type="entry name" value="Radial_spoke_3"/>
    <property type="match status" value="1"/>
</dbReference>
<dbReference type="Pfam" id="PF00373">
    <property type="entry name" value="FERM_M"/>
    <property type="match status" value="1"/>
</dbReference>
<evidence type="ECO:0000256" key="1">
    <source>
        <dbReference type="ARBA" id="ARBA00004202"/>
    </source>
</evidence>
<dbReference type="SMART" id="SM01196">
    <property type="entry name" value="FERM_C"/>
    <property type="match status" value="1"/>
</dbReference>
<feature type="domain" description="FERM" evidence="6">
    <location>
        <begin position="452"/>
        <end position="743"/>
    </location>
</feature>
<dbReference type="InterPro" id="IPR019748">
    <property type="entry name" value="FERM_central"/>
</dbReference>
<keyword evidence="2" id="KW-1003">Cell membrane</keyword>
<dbReference type="EMBL" id="JASDAP010000017">
    <property type="protein sequence ID" value="KAK1889104.1"/>
    <property type="molecule type" value="Genomic_DNA"/>
</dbReference>
<dbReference type="Gene3D" id="2.30.29.30">
    <property type="entry name" value="Pleckstrin-homology domain (PH domain)/Phosphotyrosine-binding domain (PTB)"/>
    <property type="match status" value="1"/>
</dbReference>
<proteinExistence type="predicted"/>
<dbReference type="SUPFAM" id="SSF54236">
    <property type="entry name" value="Ubiquitin-like"/>
    <property type="match status" value="1"/>
</dbReference>
<feature type="coiled-coil region" evidence="4">
    <location>
        <begin position="208"/>
        <end position="238"/>
    </location>
</feature>
<evidence type="ECO:0000313" key="7">
    <source>
        <dbReference type="EMBL" id="KAK1889104.1"/>
    </source>
</evidence>
<dbReference type="GO" id="GO:0003779">
    <property type="term" value="F:actin binding"/>
    <property type="evidence" value="ECO:0007669"/>
    <property type="project" value="InterPro"/>
</dbReference>
<comment type="caution">
    <text evidence="7">The sequence shown here is derived from an EMBL/GenBank/DDBJ whole genome shotgun (WGS) entry which is preliminary data.</text>
</comment>
<dbReference type="PRINTS" id="PR00661">
    <property type="entry name" value="ERMFAMILY"/>
</dbReference>
<evidence type="ECO:0000313" key="8">
    <source>
        <dbReference type="Proteomes" id="UP001228049"/>
    </source>
</evidence>
<dbReference type="Pfam" id="PF09379">
    <property type="entry name" value="FERM_N"/>
    <property type="match status" value="1"/>
</dbReference>
<dbReference type="InterPro" id="IPR035963">
    <property type="entry name" value="FERM_2"/>
</dbReference>
<comment type="subcellular location">
    <subcellularLocation>
        <location evidence="1">Cell membrane</location>
        <topology evidence="1">Peripheral membrane protein</topology>
    </subcellularLocation>
</comment>
<feature type="region of interest" description="Disordered" evidence="5">
    <location>
        <begin position="882"/>
        <end position="906"/>
    </location>
</feature>
<dbReference type="Pfam" id="PF09380">
    <property type="entry name" value="FERM_C"/>
    <property type="match status" value="1"/>
</dbReference>
<dbReference type="Pfam" id="PF20492">
    <property type="entry name" value="ERM_helical"/>
    <property type="match status" value="1"/>
</dbReference>
<dbReference type="GO" id="GO:0005886">
    <property type="term" value="C:plasma membrane"/>
    <property type="evidence" value="ECO:0007669"/>
    <property type="project" value="UniProtKB-SubCell"/>
</dbReference>
<dbReference type="Gene3D" id="3.10.20.90">
    <property type="entry name" value="Phosphatidylinositol 3-kinase Catalytic Subunit, Chain A, domain 1"/>
    <property type="match status" value="2"/>
</dbReference>
<feature type="region of interest" description="Disordered" evidence="5">
    <location>
        <begin position="1"/>
        <end position="43"/>
    </location>
</feature>
<accession>A0AAD9BUV5</accession>
<name>A0AAD9BUV5_DISEL</name>
<dbReference type="CDD" id="cd14473">
    <property type="entry name" value="FERM_B-lobe"/>
    <property type="match status" value="1"/>
</dbReference>
<sequence length="984" mass="113970">MAFVSPTKRDQNGSYTFSSRPRPVEDRSKYREPPSEQTQSNYGNIMYDRRVVRGNTYAQQIIPTTALPDPVEVQRQQEIRRRTVATKRAREQCRTRTPEALQGRKHIDVQTDLYLEELSDVIVASDIECQTDAFLDKPATPLFIPAKSGKDVETQIEEGELFDFDREVQALLEVLVGKTVEQSLEEVMEEEELAGLRAQQRAFRELRNNELEEVLRLKEQERRRSKEKERRVAQQKEVLRKEREVAEKIAARAFTQQYLADLLPAVFTSLRSHGYFYDPVEKDIETNFFPWLMAEVNNSLEKRYTARALLDSTGAPQPAVGSRNRSGMMSAILRPVALRKGKSACELRTIISSPHLTSSAAVGDSSDDRRRRSAALSRLNVRVTTMDAELEFAIQPSTTGKQLFDQLPPQNHQTHSFIFVLAPVLGEPLPSPPESLEYSTLFSPEDVVNTAPSAQWHSSLSPQSPSAHNQEEKLSLFQIAVVKTIGLREVWYFGLQYMDSKGYYTWLKLDKKVSSQDVKKENPLQFKFRAKFFPEDVSEELIQDITQKLFFLQVKEGILSDEVYCPPETAVLLASYSVQAKFGDYNKEVHQPGYLLSERLLPHRVQEQHKLSREQWEERIQVWHEEHHGMLKEDAIMEYLKIAQDLEMYGVNYFDIKNKKGTELWLGVDALGLNIYEKDDKLTPKIGFPWSEIRNISFNDKKFIIKPIDKKSPDFVFYAPRLRINKRILQLCMGNHELYMRRRKPDTIEVQQMKAQAREEKQHKQMEKAQLCHFEEKTKKAEKDMQEQMQRAMILEQERRRAEEDAARLEAERQAALLAKEELARHAEDQLKSQEQLASELAEHSAKICLLEDAKRRKEEEANSWQLRAQEAQDDLIKTREELDSEENISEENASTNSADLQTEGINDHRHEEDRLTEAEKNERVQKQLKALTSELAQARDESKNTTNDLLHSENVRAGRDKYKTLRQIRSGNTKQRIDEFEAL</sequence>
<dbReference type="PANTHER" id="PTHR23281">
    <property type="entry name" value="MERLIN/MOESIN/EZRIN/RADIXIN"/>
    <property type="match status" value="1"/>
</dbReference>
<dbReference type="Proteomes" id="UP001228049">
    <property type="component" value="Unassembled WGS sequence"/>
</dbReference>
<keyword evidence="3" id="KW-0472">Membrane</keyword>
<feature type="compositionally biased region" description="Basic and acidic residues" evidence="5">
    <location>
        <begin position="22"/>
        <end position="34"/>
    </location>
</feature>
<dbReference type="InterPro" id="IPR029071">
    <property type="entry name" value="Ubiquitin-like_domsf"/>
</dbReference>
<dbReference type="InterPro" id="IPR000299">
    <property type="entry name" value="FERM_domain"/>
</dbReference>
<dbReference type="SUPFAM" id="SSF47031">
    <property type="entry name" value="Second domain of FERM"/>
    <property type="match status" value="1"/>
</dbReference>
<protein>
    <submittedName>
        <fullName evidence="7">Ezrin</fullName>
    </submittedName>
</protein>